<sequence>MTSPSQWTPQDEDLIHDIAFNYYSNCGTVLDMGGPNQILASDPSLNLGKRSERKFPEPGFKISFTTRSPPGAHQAGTGKNSQENCSSLVGMKYHHVGPLPDDEFEAKVLAEVKDICARIKDKAVCERASELNGGRKCEIEHPSAWGRGSLMGSANFHAHIRFIDDGSVWPIRVSQMNSSIQSLVDYLIRSDVSYIFMEDMPGKTWNMQGPRGKRFADDKRV</sequence>
<dbReference type="OrthoDB" id="5327538at2759"/>
<protein>
    <submittedName>
        <fullName evidence="2">Uncharacterized protein</fullName>
    </submittedName>
</protein>
<name>A0A5N5X781_9EURO</name>
<organism evidence="2 3">
    <name type="scientific">Aspergillus leporis</name>
    <dbReference type="NCBI Taxonomy" id="41062"/>
    <lineage>
        <taxon>Eukaryota</taxon>
        <taxon>Fungi</taxon>
        <taxon>Dikarya</taxon>
        <taxon>Ascomycota</taxon>
        <taxon>Pezizomycotina</taxon>
        <taxon>Eurotiomycetes</taxon>
        <taxon>Eurotiomycetidae</taxon>
        <taxon>Eurotiales</taxon>
        <taxon>Aspergillaceae</taxon>
        <taxon>Aspergillus</taxon>
        <taxon>Aspergillus subgen. Circumdati</taxon>
    </lineage>
</organism>
<evidence type="ECO:0000313" key="3">
    <source>
        <dbReference type="Proteomes" id="UP000326565"/>
    </source>
</evidence>
<keyword evidence="3" id="KW-1185">Reference proteome</keyword>
<gene>
    <name evidence="2" type="ORF">BDV29DRAFT_154472</name>
</gene>
<dbReference type="AlphaFoldDB" id="A0A5N5X781"/>
<dbReference type="Proteomes" id="UP000326565">
    <property type="component" value="Unassembled WGS sequence"/>
</dbReference>
<dbReference type="EMBL" id="ML732178">
    <property type="protein sequence ID" value="KAB8076608.1"/>
    <property type="molecule type" value="Genomic_DNA"/>
</dbReference>
<feature type="region of interest" description="Disordered" evidence="1">
    <location>
        <begin position="59"/>
        <end position="81"/>
    </location>
</feature>
<accession>A0A5N5X781</accession>
<evidence type="ECO:0000313" key="2">
    <source>
        <dbReference type="EMBL" id="KAB8076608.1"/>
    </source>
</evidence>
<evidence type="ECO:0000256" key="1">
    <source>
        <dbReference type="SAM" id="MobiDB-lite"/>
    </source>
</evidence>
<proteinExistence type="predicted"/>
<reference evidence="2 3" key="1">
    <citation type="submission" date="2019-04" db="EMBL/GenBank/DDBJ databases">
        <title>Friends and foes A comparative genomics study of 23 Aspergillus species from section Flavi.</title>
        <authorList>
            <consortium name="DOE Joint Genome Institute"/>
            <person name="Kjaerbolling I."/>
            <person name="Vesth T."/>
            <person name="Frisvad J.C."/>
            <person name="Nybo J.L."/>
            <person name="Theobald S."/>
            <person name="Kildgaard S."/>
            <person name="Isbrandt T."/>
            <person name="Kuo A."/>
            <person name="Sato A."/>
            <person name="Lyhne E.K."/>
            <person name="Kogle M.E."/>
            <person name="Wiebenga A."/>
            <person name="Kun R.S."/>
            <person name="Lubbers R.J."/>
            <person name="Makela M.R."/>
            <person name="Barry K."/>
            <person name="Chovatia M."/>
            <person name="Clum A."/>
            <person name="Daum C."/>
            <person name="Haridas S."/>
            <person name="He G."/>
            <person name="LaButti K."/>
            <person name="Lipzen A."/>
            <person name="Mondo S."/>
            <person name="Riley R."/>
            <person name="Salamov A."/>
            <person name="Simmons B.A."/>
            <person name="Magnuson J.K."/>
            <person name="Henrissat B."/>
            <person name="Mortensen U.H."/>
            <person name="Larsen T.O."/>
            <person name="Devries R.P."/>
            <person name="Grigoriev I.V."/>
            <person name="Machida M."/>
            <person name="Baker S.E."/>
            <person name="Andersen M.R."/>
        </authorList>
    </citation>
    <scope>NUCLEOTIDE SEQUENCE [LARGE SCALE GENOMIC DNA]</scope>
    <source>
        <strain evidence="2 3">CBS 151.66</strain>
    </source>
</reference>